<dbReference type="RefSeq" id="WP_364460546.1">
    <property type="nucleotide sequence ID" value="NZ_JBFARM010000014.1"/>
</dbReference>
<feature type="domain" description="ARB-07466-like C-terminal" evidence="3">
    <location>
        <begin position="209"/>
        <end position="314"/>
    </location>
</feature>
<organism evidence="4 5">
    <name type="scientific">Nonomuraea bangladeshensis</name>
    <dbReference type="NCBI Taxonomy" id="404385"/>
    <lineage>
        <taxon>Bacteria</taxon>
        <taxon>Bacillati</taxon>
        <taxon>Actinomycetota</taxon>
        <taxon>Actinomycetes</taxon>
        <taxon>Streptosporangiales</taxon>
        <taxon>Streptosporangiaceae</taxon>
        <taxon>Nonomuraea</taxon>
    </lineage>
</organism>
<evidence type="ECO:0000313" key="4">
    <source>
        <dbReference type="EMBL" id="MEV4291650.1"/>
    </source>
</evidence>
<reference evidence="4 5" key="1">
    <citation type="submission" date="2024-06" db="EMBL/GenBank/DDBJ databases">
        <title>The Natural Products Discovery Center: Release of the First 8490 Sequenced Strains for Exploring Actinobacteria Biosynthetic Diversity.</title>
        <authorList>
            <person name="Kalkreuter E."/>
            <person name="Kautsar S.A."/>
            <person name="Yang D."/>
            <person name="Bader C.D."/>
            <person name="Teijaro C.N."/>
            <person name="Fluegel L."/>
            <person name="Davis C.M."/>
            <person name="Simpson J.R."/>
            <person name="Lauterbach L."/>
            <person name="Steele A.D."/>
            <person name="Gui C."/>
            <person name="Meng S."/>
            <person name="Li G."/>
            <person name="Viehrig K."/>
            <person name="Ye F."/>
            <person name="Su P."/>
            <person name="Kiefer A.F."/>
            <person name="Nichols A."/>
            <person name="Cepeda A.J."/>
            <person name="Yan W."/>
            <person name="Fan B."/>
            <person name="Jiang Y."/>
            <person name="Adhikari A."/>
            <person name="Zheng C.-J."/>
            <person name="Schuster L."/>
            <person name="Cowan T.M."/>
            <person name="Smanski M.J."/>
            <person name="Chevrette M.G."/>
            <person name="De Carvalho L.P.S."/>
            <person name="Shen B."/>
        </authorList>
    </citation>
    <scope>NUCLEOTIDE SEQUENCE [LARGE SCALE GENOMIC DNA]</scope>
    <source>
        <strain evidence="4 5">NPDC049574</strain>
    </source>
</reference>
<comment type="caution">
    <text evidence="4">The sequence shown here is derived from an EMBL/GenBank/DDBJ whole genome shotgun (WGS) entry which is preliminary data.</text>
</comment>
<dbReference type="Pfam" id="PF26571">
    <property type="entry name" value="VldE"/>
    <property type="match status" value="1"/>
</dbReference>
<evidence type="ECO:0000313" key="5">
    <source>
        <dbReference type="Proteomes" id="UP001552427"/>
    </source>
</evidence>
<sequence length="322" mass="34504">MAASSPVPFAIGLVTAAAVLLSTPSPVQAAPVQAAAPKPSESQLRAQLKRLNTKVDKLIEQYNLKRVELAKAQEAAETAKERLATAERTLAASEQRVAELARLRYQNGNPPVPGFMLDGASAAVLDQLTTEQQALVQGVATARDEKKKAAAEAEALAVKIRADAAEVAKQRDEAEDVIDDIKDKLADLVPYGTGRNSDGSWAPELPAGSDNITARTRLMREQVTKNFALPFSVGCFRSGSSGEHPLGRACDFMMSSGGTMPSAANNALGDRIAAWALQNQSKLGVKYVIWKQRINSGSGWRAMSDRGSITENHYDHVHISMN</sequence>
<evidence type="ECO:0000256" key="2">
    <source>
        <dbReference type="SAM" id="SignalP"/>
    </source>
</evidence>
<evidence type="ECO:0000256" key="1">
    <source>
        <dbReference type="SAM" id="Coils"/>
    </source>
</evidence>
<dbReference type="EMBL" id="JBFARM010000014">
    <property type="protein sequence ID" value="MEV4291650.1"/>
    <property type="molecule type" value="Genomic_DNA"/>
</dbReference>
<accession>A0ABV3HGY0</accession>
<keyword evidence="1" id="KW-0175">Coiled coil</keyword>
<evidence type="ECO:0000259" key="3">
    <source>
        <dbReference type="Pfam" id="PF26571"/>
    </source>
</evidence>
<dbReference type="Proteomes" id="UP001552427">
    <property type="component" value="Unassembled WGS sequence"/>
</dbReference>
<dbReference type="InterPro" id="IPR058593">
    <property type="entry name" value="ARB_07466-like_C"/>
</dbReference>
<feature type="signal peptide" evidence="2">
    <location>
        <begin position="1"/>
        <end position="29"/>
    </location>
</feature>
<protein>
    <recommendedName>
        <fullName evidence="3">ARB-07466-like C-terminal domain-containing protein</fullName>
    </recommendedName>
</protein>
<proteinExistence type="predicted"/>
<feature type="coiled-coil region" evidence="1">
    <location>
        <begin position="41"/>
        <end position="103"/>
    </location>
</feature>
<feature type="chain" id="PRO_5045060386" description="ARB-07466-like C-terminal domain-containing protein" evidence="2">
    <location>
        <begin position="30"/>
        <end position="322"/>
    </location>
</feature>
<name>A0ABV3HGY0_9ACTN</name>
<gene>
    <name evidence="4" type="ORF">AB0K40_39610</name>
</gene>
<feature type="coiled-coil region" evidence="1">
    <location>
        <begin position="139"/>
        <end position="184"/>
    </location>
</feature>
<keyword evidence="5" id="KW-1185">Reference proteome</keyword>
<keyword evidence="2" id="KW-0732">Signal</keyword>